<evidence type="ECO:0000313" key="2">
    <source>
        <dbReference type="Proteomes" id="UP000245626"/>
    </source>
</evidence>
<dbReference type="EMBL" id="KZ820000">
    <property type="protein sequence ID" value="PWN49840.1"/>
    <property type="molecule type" value="Genomic_DNA"/>
</dbReference>
<accession>A0ACD0NVH6</accession>
<evidence type="ECO:0000313" key="1">
    <source>
        <dbReference type="EMBL" id="PWN49840.1"/>
    </source>
</evidence>
<keyword evidence="2" id="KW-1185">Reference proteome</keyword>
<dbReference type="Proteomes" id="UP000245626">
    <property type="component" value="Unassembled WGS sequence"/>
</dbReference>
<reference evidence="1 2" key="1">
    <citation type="journal article" date="2018" name="Mol. Biol. Evol.">
        <title>Broad Genomic Sampling Reveals a Smut Pathogenic Ancestry of the Fungal Clade Ustilaginomycotina.</title>
        <authorList>
            <person name="Kijpornyongpan T."/>
            <person name="Mondo S.J."/>
            <person name="Barry K."/>
            <person name="Sandor L."/>
            <person name="Lee J."/>
            <person name="Lipzen A."/>
            <person name="Pangilinan J."/>
            <person name="LaButti K."/>
            <person name="Hainaut M."/>
            <person name="Henrissat B."/>
            <person name="Grigoriev I.V."/>
            <person name="Spatafora J.W."/>
            <person name="Aime M.C."/>
        </authorList>
    </citation>
    <scope>NUCLEOTIDE SEQUENCE [LARGE SCALE GENOMIC DNA]</scope>
    <source>
        <strain evidence="1 2">SA 807</strain>
    </source>
</reference>
<gene>
    <name evidence="1" type="ORF">IE53DRAFT_124670</name>
</gene>
<name>A0ACD0NVH6_9BASI</name>
<protein>
    <submittedName>
        <fullName evidence="1">Uncharacterized protein</fullName>
    </submittedName>
</protein>
<sequence length="216" mass="24378">MIMRNVASGRMAMHDHRCNEATMVRAWRGTATAKAKENRVRESRVDDGKGLAVGEERRGIFYDLILMLILIFFYLREACHPQRSKEGRDVSCGKGGEGPSRSSRNTGDPPLSKRMEDMEGMDHPSQPPSILQRDEHYIKEPPPTPVPDLLPPLRLRLGWCKRLWFVLIQALDPITLDHTLSCHLGVGFFSSHSPFLELLFSRLLCESDALSGLLSL</sequence>
<proteinExistence type="predicted"/>
<organism evidence="1 2">
    <name type="scientific">Violaceomyces palustris</name>
    <dbReference type="NCBI Taxonomy" id="1673888"/>
    <lineage>
        <taxon>Eukaryota</taxon>
        <taxon>Fungi</taxon>
        <taxon>Dikarya</taxon>
        <taxon>Basidiomycota</taxon>
        <taxon>Ustilaginomycotina</taxon>
        <taxon>Ustilaginomycetes</taxon>
        <taxon>Violaceomycetales</taxon>
        <taxon>Violaceomycetaceae</taxon>
        <taxon>Violaceomyces</taxon>
    </lineage>
</organism>